<evidence type="ECO:0000313" key="3">
    <source>
        <dbReference type="Proteomes" id="UP000054558"/>
    </source>
</evidence>
<evidence type="ECO:0000256" key="1">
    <source>
        <dbReference type="SAM" id="MobiDB-lite"/>
    </source>
</evidence>
<gene>
    <name evidence="2" type="ORF">KFL_006140080</name>
</gene>
<dbReference type="EMBL" id="DF237563">
    <property type="protein sequence ID" value="GAQ90218.1"/>
    <property type="molecule type" value="Genomic_DNA"/>
</dbReference>
<protein>
    <submittedName>
        <fullName evidence="2">Uncharacterized protein</fullName>
    </submittedName>
</protein>
<organism evidence="2 3">
    <name type="scientific">Klebsormidium nitens</name>
    <name type="common">Green alga</name>
    <name type="synonym">Ulothrix nitens</name>
    <dbReference type="NCBI Taxonomy" id="105231"/>
    <lineage>
        <taxon>Eukaryota</taxon>
        <taxon>Viridiplantae</taxon>
        <taxon>Streptophyta</taxon>
        <taxon>Klebsormidiophyceae</taxon>
        <taxon>Klebsormidiales</taxon>
        <taxon>Klebsormidiaceae</taxon>
        <taxon>Klebsormidium</taxon>
    </lineage>
</organism>
<accession>A0A1Y1IPZ7</accession>
<reference evidence="2 3" key="1">
    <citation type="journal article" date="2014" name="Nat. Commun.">
        <title>Klebsormidium flaccidum genome reveals primary factors for plant terrestrial adaptation.</title>
        <authorList>
            <person name="Hori K."/>
            <person name="Maruyama F."/>
            <person name="Fujisawa T."/>
            <person name="Togashi T."/>
            <person name="Yamamoto N."/>
            <person name="Seo M."/>
            <person name="Sato S."/>
            <person name="Yamada T."/>
            <person name="Mori H."/>
            <person name="Tajima N."/>
            <person name="Moriyama T."/>
            <person name="Ikeuchi M."/>
            <person name="Watanabe M."/>
            <person name="Wada H."/>
            <person name="Kobayashi K."/>
            <person name="Saito M."/>
            <person name="Masuda T."/>
            <person name="Sasaki-Sekimoto Y."/>
            <person name="Mashiguchi K."/>
            <person name="Awai K."/>
            <person name="Shimojima M."/>
            <person name="Masuda S."/>
            <person name="Iwai M."/>
            <person name="Nobusawa T."/>
            <person name="Narise T."/>
            <person name="Kondo S."/>
            <person name="Saito H."/>
            <person name="Sato R."/>
            <person name="Murakawa M."/>
            <person name="Ihara Y."/>
            <person name="Oshima-Yamada Y."/>
            <person name="Ohtaka K."/>
            <person name="Satoh M."/>
            <person name="Sonobe K."/>
            <person name="Ishii M."/>
            <person name="Ohtani R."/>
            <person name="Kanamori-Sato M."/>
            <person name="Honoki R."/>
            <person name="Miyazaki D."/>
            <person name="Mochizuki H."/>
            <person name="Umetsu J."/>
            <person name="Higashi K."/>
            <person name="Shibata D."/>
            <person name="Kamiya Y."/>
            <person name="Sato N."/>
            <person name="Nakamura Y."/>
            <person name="Tabata S."/>
            <person name="Ida S."/>
            <person name="Kurokawa K."/>
            <person name="Ohta H."/>
        </authorList>
    </citation>
    <scope>NUCLEOTIDE SEQUENCE [LARGE SCALE GENOMIC DNA]</scope>
    <source>
        <strain evidence="2 3">NIES-2285</strain>
    </source>
</reference>
<evidence type="ECO:0000313" key="2">
    <source>
        <dbReference type="EMBL" id="GAQ90218.1"/>
    </source>
</evidence>
<dbReference type="AlphaFoldDB" id="A0A1Y1IPZ7"/>
<proteinExistence type="predicted"/>
<dbReference type="Proteomes" id="UP000054558">
    <property type="component" value="Unassembled WGS sequence"/>
</dbReference>
<feature type="region of interest" description="Disordered" evidence="1">
    <location>
        <begin position="490"/>
        <end position="549"/>
    </location>
</feature>
<keyword evidence="3" id="KW-1185">Reference proteome</keyword>
<sequence length="549" mass="61946">MGYDKQRLLQELRAHQLVSDDEEGVPIGRRSIAKKVTRGPLSEGNRPRGAGQAAWRLETAHGKCHQNFIRSHLSELTEFVPPEERRWPSQEIRFTHFDVFIKKHSKHLPLGITSAFLRMYVHTLADQDLPLEVWAKHTNDCKRQIDERAGRDILSCPPGWERPTAEQLAIIVRMFKCAHPLRKDVRLRFAMSASNQFSEHHGLSVASIDKIEDGSTSYGYRIYLPKYRELLARFEADPENFYLTFRMVQEMGNIQLSILFDNLAKAEGDFRLYSAFMVEIGQFDLSRYAKYFELTLEKAQQNVDELIAKSRAFIAGNVEKRRGTGSWQAQQFRRTKGSQTFAKGRQLGEHVTTEHLLEMLDFQNQSCHYTGITIYPARGGKWSPHAACVELVGERGAFKLASMWLARGVGGVPLAVREAFFAYWDLQGLRYVSYLEKDARGRILRDPYEDKCLDIISRQEQEPAMGGPRTDLGADEVHGGVLRMSADARADWASDAESADAGQGSGQAEESGRSGLPSEEPPHCRSEGSTIPGARLAAFANSGQRKQPS</sequence>
<name>A0A1Y1IPZ7_KLENI</name>